<feature type="compositionally biased region" description="Low complexity" evidence="1">
    <location>
        <begin position="48"/>
        <end position="64"/>
    </location>
</feature>
<dbReference type="STRING" id="910347.SAMN05421773_12826"/>
<feature type="region of interest" description="Disordered" evidence="1">
    <location>
        <begin position="196"/>
        <end position="219"/>
    </location>
</feature>
<dbReference type="AlphaFoldDB" id="A0A1I1UZ82"/>
<accession>A0A1I1UZ82</accession>
<protein>
    <recommendedName>
        <fullName evidence="4">DNA-binding protein</fullName>
    </recommendedName>
</protein>
<dbReference type="EMBL" id="FOLM01000028">
    <property type="protein sequence ID" value="SFD76086.1"/>
    <property type="molecule type" value="Genomic_DNA"/>
</dbReference>
<reference evidence="2 3" key="1">
    <citation type="submission" date="2016-10" db="EMBL/GenBank/DDBJ databases">
        <authorList>
            <person name="de Groot N.N."/>
        </authorList>
    </citation>
    <scope>NUCLEOTIDE SEQUENCE [LARGE SCALE GENOMIC DNA]</scope>
    <source>
        <strain evidence="2 3">CGMCC 4.5739</strain>
    </source>
</reference>
<evidence type="ECO:0008006" key="4">
    <source>
        <dbReference type="Google" id="ProtNLM"/>
    </source>
</evidence>
<sequence>MDRPMYARALERVTGRPIEALGFASPVPMARVSGDGHGGHDVAPSADGVPAAGGRPGTAAAAGRGSFSGVWLSRYEYYSSSRENTRTGLHYVVILQHGGRLTVRSLPGSSGSPLSMDLEADGNVLTGTWSEQTAPDGYYQGARYHGAVQLLVEPTGRRMAGKWVGIGKDFDVNTGPWEPVFRDASTAKATLDAYNRPPEEQPEQAGGAAAVNGAGRGCRPCRWRGGCRRGGRRR</sequence>
<feature type="compositionally biased region" description="Low complexity" evidence="1">
    <location>
        <begin position="203"/>
        <end position="218"/>
    </location>
</feature>
<keyword evidence="3" id="KW-1185">Reference proteome</keyword>
<name>A0A1I1UZ82_9ACTN</name>
<evidence type="ECO:0000313" key="3">
    <source>
        <dbReference type="Proteomes" id="UP000199207"/>
    </source>
</evidence>
<proteinExistence type="predicted"/>
<dbReference type="Proteomes" id="UP000199207">
    <property type="component" value="Unassembled WGS sequence"/>
</dbReference>
<evidence type="ECO:0000313" key="2">
    <source>
        <dbReference type="EMBL" id="SFD76086.1"/>
    </source>
</evidence>
<gene>
    <name evidence="2" type="ORF">SAMN05421773_12826</name>
</gene>
<organism evidence="2 3">
    <name type="scientific">Streptomyces aidingensis</name>
    <dbReference type="NCBI Taxonomy" id="910347"/>
    <lineage>
        <taxon>Bacteria</taxon>
        <taxon>Bacillati</taxon>
        <taxon>Actinomycetota</taxon>
        <taxon>Actinomycetes</taxon>
        <taxon>Kitasatosporales</taxon>
        <taxon>Streptomycetaceae</taxon>
        <taxon>Streptomyces</taxon>
    </lineage>
</organism>
<feature type="region of interest" description="Disordered" evidence="1">
    <location>
        <begin position="32"/>
        <end position="64"/>
    </location>
</feature>
<evidence type="ECO:0000256" key="1">
    <source>
        <dbReference type="SAM" id="MobiDB-lite"/>
    </source>
</evidence>